<dbReference type="GO" id="GO:0005524">
    <property type="term" value="F:ATP binding"/>
    <property type="evidence" value="ECO:0007669"/>
    <property type="project" value="UniProtKB-KW"/>
</dbReference>
<dbReference type="EC" id="3.6.3.28" evidence="7"/>
<evidence type="ECO:0000313" key="8">
    <source>
        <dbReference type="Proteomes" id="UP000028840"/>
    </source>
</evidence>
<keyword evidence="7" id="KW-0378">Hydrolase</keyword>
<dbReference type="GO" id="GO:0016887">
    <property type="term" value="F:ATP hydrolysis activity"/>
    <property type="evidence" value="ECO:0007669"/>
    <property type="project" value="InterPro"/>
</dbReference>
<keyword evidence="2" id="KW-0813">Transport</keyword>
<protein>
    <submittedName>
        <fullName evidence="7">ATP-binding cassette G family transporter ABCG89</fullName>
        <ecNumber evidence="7">3.6.3.28</ecNumber>
    </submittedName>
</protein>
<feature type="non-terminal residue" evidence="7">
    <location>
        <position position="1"/>
    </location>
</feature>
<comment type="subcellular location">
    <subcellularLocation>
        <location evidence="1">Membrane</location>
        <topology evidence="1">Multi-pass membrane protein</topology>
    </subcellularLocation>
</comment>
<evidence type="ECO:0000259" key="6">
    <source>
        <dbReference type="Pfam" id="PF00005"/>
    </source>
</evidence>
<keyword evidence="5" id="KW-0472">Membrane</keyword>
<dbReference type="VEuPathDB" id="ToxoDB:TGVAND_290580B"/>
<dbReference type="InterPro" id="IPR050352">
    <property type="entry name" value="ABCG_transporters"/>
</dbReference>
<feature type="domain" description="ABC transporter" evidence="6">
    <location>
        <begin position="14"/>
        <end position="71"/>
    </location>
</feature>
<evidence type="ECO:0000256" key="3">
    <source>
        <dbReference type="ARBA" id="ARBA00022692"/>
    </source>
</evidence>
<gene>
    <name evidence="7" type="ORF">TGVAND_290580B</name>
</gene>
<dbReference type="AlphaFoldDB" id="A0A086Q946"/>
<dbReference type="EMBL" id="AEYJ02000565">
    <property type="protein sequence ID" value="KFH09128.1"/>
    <property type="molecule type" value="Genomic_DNA"/>
</dbReference>
<keyword evidence="7" id="KW-0547">Nucleotide-binding</keyword>
<evidence type="ECO:0000256" key="2">
    <source>
        <dbReference type="ARBA" id="ARBA00022448"/>
    </source>
</evidence>
<keyword evidence="7" id="KW-0067">ATP-binding</keyword>
<dbReference type="InterPro" id="IPR027417">
    <property type="entry name" value="P-loop_NTPase"/>
</dbReference>
<dbReference type="GO" id="GO:0042626">
    <property type="term" value="F:ATPase-coupled transmembrane transporter activity"/>
    <property type="evidence" value="ECO:0007669"/>
    <property type="project" value="TreeGrafter"/>
</dbReference>
<evidence type="ECO:0000256" key="5">
    <source>
        <dbReference type="ARBA" id="ARBA00023136"/>
    </source>
</evidence>
<name>A0A086Q946_TOXGO</name>
<dbReference type="PANTHER" id="PTHR48041:SF139">
    <property type="entry name" value="PROTEIN SCARLET"/>
    <property type="match status" value="1"/>
</dbReference>
<dbReference type="GO" id="GO:0016020">
    <property type="term" value="C:membrane"/>
    <property type="evidence" value="ECO:0007669"/>
    <property type="project" value="UniProtKB-SubCell"/>
</dbReference>
<dbReference type="PANTHER" id="PTHR48041">
    <property type="entry name" value="ABC TRANSPORTER G FAMILY MEMBER 28"/>
    <property type="match status" value="1"/>
</dbReference>
<evidence type="ECO:0000256" key="4">
    <source>
        <dbReference type="ARBA" id="ARBA00022989"/>
    </source>
</evidence>
<dbReference type="InterPro" id="IPR003439">
    <property type="entry name" value="ABC_transporter-like_ATP-bd"/>
</dbReference>
<feature type="non-terminal residue" evidence="7">
    <location>
        <position position="95"/>
    </location>
</feature>
<reference evidence="7 8" key="1">
    <citation type="submission" date="2014-08" db="EMBL/GenBank/DDBJ databases">
        <authorList>
            <person name="Sibley D."/>
            <person name="Venepally P."/>
            <person name="Karamycheva S."/>
            <person name="Hadjithomas M."/>
            <person name="Khan A."/>
            <person name="Brunk B."/>
            <person name="Roos D."/>
            <person name="Caler E."/>
            <person name="Lorenzi H."/>
        </authorList>
    </citation>
    <scope>NUCLEOTIDE SEQUENCE [LARGE SCALE GENOMIC DNA]</scope>
    <source>
        <strain evidence="7 8">VAND</strain>
    </source>
</reference>
<evidence type="ECO:0000313" key="7">
    <source>
        <dbReference type="EMBL" id="KFH09128.1"/>
    </source>
</evidence>
<comment type="caution">
    <text evidence="7">The sequence shown here is derived from an EMBL/GenBank/DDBJ whole genome shotgun (WGS) entry which is preliminary data.</text>
</comment>
<dbReference type="Pfam" id="PF00005">
    <property type="entry name" value="ABC_tran"/>
    <property type="match status" value="1"/>
</dbReference>
<sequence length="95" mass="10012">AALRLPPSLSARDRAATVNAMIEKVGLSKVADSLIGNVSQHGISGGEQRRLSVATELLTEPCVIFADEPTSGLDSYMAMQVVKLFKGLALDGRTV</sequence>
<dbReference type="SUPFAM" id="SSF52540">
    <property type="entry name" value="P-loop containing nucleoside triphosphate hydrolases"/>
    <property type="match status" value="1"/>
</dbReference>
<keyword evidence="4" id="KW-1133">Transmembrane helix</keyword>
<organism evidence="7 8">
    <name type="scientific">Toxoplasma gondii VAND</name>
    <dbReference type="NCBI Taxonomy" id="933077"/>
    <lineage>
        <taxon>Eukaryota</taxon>
        <taxon>Sar</taxon>
        <taxon>Alveolata</taxon>
        <taxon>Apicomplexa</taxon>
        <taxon>Conoidasida</taxon>
        <taxon>Coccidia</taxon>
        <taxon>Eucoccidiorida</taxon>
        <taxon>Eimeriorina</taxon>
        <taxon>Sarcocystidae</taxon>
        <taxon>Toxoplasma</taxon>
    </lineage>
</organism>
<keyword evidence="3" id="KW-0812">Transmembrane</keyword>
<dbReference type="Gene3D" id="3.40.50.300">
    <property type="entry name" value="P-loop containing nucleotide triphosphate hydrolases"/>
    <property type="match status" value="1"/>
</dbReference>
<reference evidence="7 8" key="2">
    <citation type="journal article" date="2015" name="Eukaryot. Cell">
        <title>Genetic mapping reveals that sinefungin resistance in Toxoplasma gondii is controlled by a putative amino acid transporter locus that can be used as a negative selectable marker.</title>
        <authorList>
            <person name="Behnke M.S."/>
            <person name="Khan A."/>
            <person name="Sibley L.D."/>
        </authorList>
    </citation>
    <scope>NUCLEOTIDE SEQUENCE [LARGE SCALE GENOMIC DNA]</scope>
    <source>
        <strain evidence="7 8">VAND</strain>
    </source>
</reference>
<proteinExistence type="predicted"/>
<evidence type="ECO:0000256" key="1">
    <source>
        <dbReference type="ARBA" id="ARBA00004141"/>
    </source>
</evidence>
<dbReference type="Proteomes" id="UP000028840">
    <property type="component" value="Unassembled WGS sequence"/>
</dbReference>
<accession>A0A086Q946</accession>